<evidence type="ECO:0000256" key="7">
    <source>
        <dbReference type="ARBA" id="ARBA00022989"/>
    </source>
</evidence>
<keyword evidence="6 11" id="KW-0256">Endoplasmic reticulum</keyword>
<evidence type="ECO:0000256" key="2">
    <source>
        <dbReference type="ARBA" id="ARBA00010473"/>
    </source>
</evidence>
<keyword evidence="12" id="KW-0175">Coiled coil</keyword>
<keyword evidence="4" id="KW-0812">Transmembrane</keyword>
<evidence type="ECO:0000313" key="14">
    <source>
        <dbReference type="EMBL" id="EEB05783.1"/>
    </source>
</evidence>
<evidence type="ECO:0000256" key="1">
    <source>
        <dbReference type="ARBA" id="ARBA00003389"/>
    </source>
</evidence>
<dbReference type="GO" id="GO:0000742">
    <property type="term" value="P:karyogamy involved in conjugation with cellular fusion"/>
    <property type="evidence" value="ECO:0000318"/>
    <property type="project" value="GO_Central"/>
</dbReference>
<protein>
    <recommendedName>
        <fullName evidence="11">Nuclear fusion protein tht1</fullName>
    </recommendedName>
    <alternativeName>
        <fullName evidence="11">Twin horsetail protein 1</fullName>
    </alternativeName>
</protein>
<evidence type="ECO:0000313" key="16">
    <source>
        <dbReference type="Proteomes" id="UP000001744"/>
    </source>
</evidence>
<organism evidence="14 16">
    <name type="scientific">Schizosaccharomyces japonicus (strain yFS275 / FY16936)</name>
    <name type="common">Fission yeast</name>
    <dbReference type="NCBI Taxonomy" id="402676"/>
    <lineage>
        <taxon>Eukaryota</taxon>
        <taxon>Fungi</taxon>
        <taxon>Dikarya</taxon>
        <taxon>Ascomycota</taxon>
        <taxon>Taphrinomycotina</taxon>
        <taxon>Schizosaccharomycetes</taxon>
        <taxon>Schizosaccharomycetales</taxon>
        <taxon>Schizosaccharomycetaceae</taxon>
        <taxon>Schizosaccharomyces</taxon>
    </lineage>
</organism>
<dbReference type="PANTHER" id="PTHR28012:SF1">
    <property type="entry name" value="NUCLEAR FUSION PROTEIN KAR5"/>
    <property type="match status" value="1"/>
</dbReference>
<evidence type="ECO:0000313" key="15">
    <source>
        <dbReference type="JaponicusDB" id="SJAG_00810"/>
    </source>
</evidence>
<dbReference type="AlphaFoldDB" id="B6JWN2"/>
<evidence type="ECO:0000256" key="4">
    <source>
        <dbReference type="ARBA" id="ARBA00022692"/>
    </source>
</evidence>
<keyword evidence="5 11" id="KW-0732">Signal</keyword>
<keyword evidence="10 11" id="KW-0539">Nucleus</keyword>
<dbReference type="Proteomes" id="UP000001744">
    <property type="component" value="Unassembled WGS sequence"/>
</dbReference>
<dbReference type="VEuPathDB" id="FungiDB:SJAG_00810"/>
<name>B6JWN2_SCHJY</name>
<comment type="PTM">
    <text evidence="11">N-glycosylated.</text>
</comment>
<proteinExistence type="inferred from homology"/>
<evidence type="ECO:0000256" key="12">
    <source>
        <dbReference type="SAM" id="Coils"/>
    </source>
</evidence>
<evidence type="ECO:0000256" key="3">
    <source>
        <dbReference type="ARBA" id="ARBA00022459"/>
    </source>
</evidence>
<evidence type="ECO:0000256" key="8">
    <source>
        <dbReference type="ARBA" id="ARBA00023136"/>
    </source>
</evidence>
<accession>B6JWN2</accession>
<feature type="signal peptide" evidence="13">
    <location>
        <begin position="1"/>
        <end position="21"/>
    </location>
</feature>
<dbReference type="GO" id="GO:0031965">
    <property type="term" value="C:nuclear membrane"/>
    <property type="evidence" value="ECO:0007669"/>
    <property type="project" value="UniProtKB-SubCell"/>
</dbReference>
<reference evidence="14 16" key="1">
    <citation type="journal article" date="2011" name="Science">
        <title>Comparative functional genomics of the fission yeasts.</title>
        <authorList>
            <person name="Rhind N."/>
            <person name="Chen Z."/>
            <person name="Yassour M."/>
            <person name="Thompson D.A."/>
            <person name="Haas B.J."/>
            <person name="Habib N."/>
            <person name="Wapinski I."/>
            <person name="Roy S."/>
            <person name="Lin M.F."/>
            <person name="Heiman D.I."/>
            <person name="Young S.K."/>
            <person name="Furuya K."/>
            <person name="Guo Y."/>
            <person name="Pidoux A."/>
            <person name="Chen H.M."/>
            <person name="Robbertse B."/>
            <person name="Goldberg J.M."/>
            <person name="Aoki K."/>
            <person name="Bayne E.H."/>
            <person name="Berlin A.M."/>
            <person name="Desjardins C.A."/>
            <person name="Dobbs E."/>
            <person name="Dukaj L."/>
            <person name="Fan L."/>
            <person name="FitzGerald M.G."/>
            <person name="French C."/>
            <person name="Gujja S."/>
            <person name="Hansen K."/>
            <person name="Keifenheim D."/>
            <person name="Levin J.Z."/>
            <person name="Mosher R.A."/>
            <person name="Mueller C.A."/>
            <person name="Pfiffner J."/>
            <person name="Priest M."/>
            <person name="Russ C."/>
            <person name="Smialowska A."/>
            <person name="Swoboda P."/>
            <person name="Sykes S.M."/>
            <person name="Vaughn M."/>
            <person name="Vengrova S."/>
            <person name="Yoder R."/>
            <person name="Zeng Q."/>
            <person name="Allshire R."/>
            <person name="Baulcombe D."/>
            <person name="Birren B.W."/>
            <person name="Brown W."/>
            <person name="Ekwall K."/>
            <person name="Kellis M."/>
            <person name="Leatherwood J."/>
            <person name="Levin H."/>
            <person name="Margalit H."/>
            <person name="Martienssen R."/>
            <person name="Nieduszynski C.A."/>
            <person name="Spatafora J.W."/>
            <person name="Friedman N."/>
            <person name="Dalgaard J.Z."/>
            <person name="Baumann P."/>
            <person name="Niki H."/>
            <person name="Regev A."/>
            <person name="Nusbaum C."/>
        </authorList>
    </citation>
    <scope>NUCLEOTIDE SEQUENCE [LARGE SCALE GENOMIC DNA]</scope>
    <source>
        <strain evidence="16">yFS275 / FY16936</strain>
    </source>
</reference>
<dbReference type="HOGENOM" id="CLU_826818_0_0_1"/>
<dbReference type="JaponicusDB" id="SJAG_00810">
    <property type="gene designation" value="tht1"/>
</dbReference>
<sequence>MQYWLMIAFVCLLLQADGCFASSLKAQLSVAPKAEGLMEFDSIIQVFQTLSRKPTCHQSVIYSLMAQCELQNSVLSMDERIQFSTRLTMCDLEHADITVPSECLRGSQQKCLATLEDNSAWWLAFVSYYRDMDRLCKSAFLEYEKQNALELNKNITRIQKRLLEVLQEKLTEQEISLELMQDTTATSVKRLEQIITSSQSSVIMDMEQQTAQLQKLQNSFDLLTQYQSEVLDSEAFASNKLELLRENVNGLLSAYSSQMNALANIANRGLQSLADEVSKHQTNLQESAVQDAKIFANEVVHTYRNSMAQTKNDLMNFMKSQQSLTEFYFGTTCRME</sequence>
<keyword evidence="8" id="KW-0472">Membrane</keyword>
<comment type="function">
    <text evidence="1 11">Required for nuclear membrane fusion during karyogamy.</text>
</comment>
<dbReference type="PANTHER" id="PTHR28012">
    <property type="entry name" value="NUCLEAR FUSION PROTEIN KAR5"/>
    <property type="match status" value="1"/>
</dbReference>
<dbReference type="eggNOG" id="ENOG502QVCQ">
    <property type="taxonomic scope" value="Eukaryota"/>
</dbReference>
<evidence type="ECO:0000256" key="13">
    <source>
        <dbReference type="SAM" id="SignalP"/>
    </source>
</evidence>
<keyword evidence="9 11" id="KW-0325">Glycoprotein</keyword>
<evidence type="ECO:0000256" key="6">
    <source>
        <dbReference type="ARBA" id="ARBA00022824"/>
    </source>
</evidence>
<evidence type="ECO:0000256" key="5">
    <source>
        <dbReference type="ARBA" id="ARBA00022729"/>
    </source>
</evidence>
<comment type="subcellular location">
    <subcellularLocation>
        <location evidence="11">Endoplasmic reticulum membrane</location>
    </subcellularLocation>
    <subcellularLocation>
        <location evidence="11">Nucleus membrane</location>
    </subcellularLocation>
</comment>
<evidence type="ECO:0000256" key="10">
    <source>
        <dbReference type="ARBA" id="ARBA00023242"/>
    </source>
</evidence>
<dbReference type="EMBL" id="KE651166">
    <property type="protein sequence ID" value="EEB05783.1"/>
    <property type="molecule type" value="Genomic_DNA"/>
</dbReference>
<dbReference type="OrthoDB" id="5378275at2759"/>
<gene>
    <name evidence="15" type="primary">tht1</name>
    <name evidence="14" type="ORF">SJAG_00810</name>
</gene>
<feature type="chain" id="PRO_5002847264" description="Nuclear fusion protein tht1" evidence="13">
    <location>
        <begin position="22"/>
        <end position="336"/>
    </location>
</feature>
<dbReference type="GO" id="GO:0048288">
    <property type="term" value="P:nuclear membrane fusion involved in karyogamy"/>
    <property type="evidence" value="ECO:0000318"/>
    <property type="project" value="GO_Central"/>
</dbReference>
<comment type="similarity">
    <text evidence="2 11">Belongs to the KAR5 family.</text>
</comment>
<keyword evidence="3 11" id="KW-0415">Karyogamy</keyword>
<dbReference type="RefSeq" id="XP_002172076.1">
    <property type="nucleotide sequence ID" value="XM_002172040.1"/>
</dbReference>
<evidence type="ECO:0000256" key="11">
    <source>
        <dbReference type="RuleBase" id="RU368082"/>
    </source>
</evidence>
<feature type="coiled-coil region" evidence="12">
    <location>
        <begin position="148"/>
        <end position="183"/>
    </location>
</feature>
<keyword evidence="7" id="KW-1133">Transmembrane helix</keyword>
<evidence type="ECO:0000256" key="9">
    <source>
        <dbReference type="ARBA" id="ARBA00023180"/>
    </source>
</evidence>
<dbReference type="InterPro" id="IPR007292">
    <property type="entry name" value="Nuclear_fusion_Kar5"/>
</dbReference>
<dbReference type="Pfam" id="PF04163">
    <property type="entry name" value="Tht1"/>
    <property type="match status" value="1"/>
</dbReference>
<keyword evidence="16" id="KW-1185">Reference proteome</keyword>
<dbReference type="GO" id="GO:0005789">
    <property type="term" value="C:endoplasmic reticulum membrane"/>
    <property type="evidence" value="ECO:0000318"/>
    <property type="project" value="GO_Central"/>
</dbReference>
<dbReference type="GeneID" id="7048884"/>